<dbReference type="EC" id="2.7.13.3" evidence="2"/>
<evidence type="ECO:0000313" key="8">
    <source>
        <dbReference type="Proteomes" id="UP001367030"/>
    </source>
</evidence>
<keyword evidence="3 4" id="KW-0597">Phosphoprotein</keyword>
<dbReference type="SMART" id="SM00388">
    <property type="entry name" value="HisKA"/>
    <property type="match status" value="1"/>
</dbReference>
<dbReference type="InterPro" id="IPR003594">
    <property type="entry name" value="HATPase_dom"/>
</dbReference>
<dbReference type="InterPro" id="IPR005467">
    <property type="entry name" value="His_kinase_dom"/>
</dbReference>
<dbReference type="CDD" id="cd00082">
    <property type="entry name" value="HisKA"/>
    <property type="match status" value="1"/>
</dbReference>
<dbReference type="Pfam" id="PF02518">
    <property type="entry name" value="HATPase_c"/>
    <property type="match status" value="1"/>
</dbReference>
<evidence type="ECO:0000259" key="6">
    <source>
        <dbReference type="PROSITE" id="PS50110"/>
    </source>
</evidence>
<dbReference type="PANTHER" id="PTHR43547:SF2">
    <property type="entry name" value="HYBRID SIGNAL TRANSDUCTION HISTIDINE KINASE C"/>
    <property type="match status" value="1"/>
</dbReference>
<dbReference type="Gene3D" id="3.40.50.2300">
    <property type="match status" value="2"/>
</dbReference>
<dbReference type="Gene3D" id="1.10.287.130">
    <property type="match status" value="1"/>
</dbReference>
<feature type="domain" description="Response regulatory" evidence="6">
    <location>
        <begin position="625"/>
        <end position="741"/>
    </location>
</feature>
<name>A0ABU8XHM7_9BURK</name>
<dbReference type="Pfam" id="PF00072">
    <property type="entry name" value="Response_reg"/>
    <property type="match status" value="2"/>
</dbReference>
<dbReference type="Proteomes" id="UP001367030">
    <property type="component" value="Unassembled WGS sequence"/>
</dbReference>
<proteinExistence type="predicted"/>
<feature type="modified residue" description="4-aspartylphosphate" evidence="4">
    <location>
        <position position="674"/>
    </location>
</feature>
<dbReference type="InterPro" id="IPR036097">
    <property type="entry name" value="HisK_dim/P_sf"/>
</dbReference>
<dbReference type="SUPFAM" id="SSF52172">
    <property type="entry name" value="CheY-like"/>
    <property type="match status" value="2"/>
</dbReference>
<dbReference type="PROSITE" id="PS50110">
    <property type="entry name" value="RESPONSE_REGULATORY"/>
    <property type="match status" value="2"/>
</dbReference>
<dbReference type="Gene3D" id="3.30.450.40">
    <property type="match status" value="1"/>
</dbReference>
<comment type="caution">
    <text evidence="7">The sequence shown here is derived from an EMBL/GenBank/DDBJ whole genome shotgun (WGS) entry which is preliminary data.</text>
</comment>
<evidence type="ECO:0000256" key="1">
    <source>
        <dbReference type="ARBA" id="ARBA00000085"/>
    </source>
</evidence>
<sequence>MNDFPIDDGAAASGVEEKANILIVDDLPEKLLVFQTVLEELGQNLVPVQSGAAALREILKREFAVILLDVNMPEIDGFETAALIRKHRRSAHTPIIFITSYADEVQTAKGYSLGAVDYILSPVVPEILRSKVGVFVSLYLMTRQIRRQADSKAAVLAAEAARRIAEENDRCSAFLARASRMLSGSLQAEVAMNQCAELLIPELAAFAVVQLSDPDFGQSEALVASAVQVDVALPSRLDPPGGSERRVYASRVPETDLDPLLRETLADAIDSRQRRVVQAVVRAPGDGSPALASVHERRLSTLDAFIAVPLLVGERVLGAILVAPDAESPWKAHLTMLLEEIAARAASAFENVRLYGVLQREVRERMTAQEELQDSNRRKDEFLAMMSHELRNPLAPIQMAVEVVRRSAAPHPKVDWAIDIANRQLRQMTRLIEELLDVTRISQGKIVLKRERLDLNAVIAQGVETVHGLIESRRQALAVELPPHPVWLQGDVARLTQVVANLLHNASKYSPEETAIALHSRIEGDAVVVSVVDHGMGIDPELLPRIFDLFAQGKRGLDRSQGGLGVGLTLARRLAQLHGGDIEVFSAGFDQGAEFKVRLPDVMRDDVPEALAVVATAAEGREAERILVVDDNHDAAVAIAAVLELDGHEVRVARDGQEALAELDAFKPHVVILDIGLPVLDGYEVARRIRRLPEGPGMLLIALTGYGQRSDRQAAVDAGFDRHFVKPADTALMLACIDEWRARAGAVR</sequence>
<dbReference type="InterPro" id="IPR011006">
    <property type="entry name" value="CheY-like_superfamily"/>
</dbReference>
<evidence type="ECO:0000256" key="3">
    <source>
        <dbReference type="ARBA" id="ARBA00022553"/>
    </source>
</evidence>
<dbReference type="SMART" id="SM00387">
    <property type="entry name" value="HATPase_c"/>
    <property type="match status" value="1"/>
</dbReference>
<evidence type="ECO:0000259" key="5">
    <source>
        <dbReference type="PROSITE" id="PS50109"/>
    </source>
</evidence>
<dbReference type="InterPro" id="IPR036890">
    <property type="entry name" value="HATPase_C_sf"/>
</dbReference>
<evidence type="ECO:0000313" key="7">
    <source>
        <dbReference type="EMBL" id="MEJ8858142.1"/>
    </source>
</evidence>
<feature type="domain" description="Histidine kinase" evidence="5">
    <location>
        <begin position="385"/>
        <end position="603"/>
    </location>
</feature>
<comment type="catalytic activity">
    <reaction evidence="1">
        <text>ATP + protein L-histidine = ADP + protein N-phospho-L-histidine.</text>
        <dbReference type="EC" id="2.7.13.3"/>
    </reaction>
</comment>
<accession>A0ABU8XHM7</accession>
<dbReference type="SUPFAM" id="SSF55781">
    <property type="entry name" value="GAF domain-like"/>
    <property type="match status" value="1"/>
</dbReference>
<gene>
    <name evidence="7" type="ORF">WKW79_26480</name>
</gene>
<dbReference type="CDD" id="cd17580">
    <property type="entry name" value="REC_2_DhkD-like"/>
    <property type="match status" value="1"/>
</dbReference>
<dbReference type="Pfam" id="PF00512">
    <property type="entry name" value="HisKA"/>
    <property type="match status" value="1"/>
</dbReference>
<dbReference type="RefSeq" id="WP_340338206.1">
    <property type="nucleotide sequence ID" value="NZ_JBBKZS010000014.1"/>
</dbReference>
<dbReference type="SMART" id="SM00448">
    <property type="entry name" value="REC"/>
    <property type="match status" value="2"/>
</dbReference>
<feature type="modified residue" description="4-aspartylphosphate" evidence="4">
    <location>
        <position position="69"/>
    </location>
</feature>
<dbReference type="SUPFAM" id="SSF47384">
    <property type="entry name" value="Homodimeric domain of signal transducing histidine kinase"/>
    <property type="match status" value="1"/>
</dbReference>
<dbReference type="InterPro" id="IPR003661">
    <property type="entry name" value="HisK_dim/P_dom"/>
</dbReference>
<dbReference type="PANTHER" id="PTHR43547">
    <property type="entry name" value="TWO-COMPONENT HISTIDINE KINASE"/>
    <property type="match status" value="1"/>
</dbReference>
<dbReference type="EMBL" id="JBBKZS010000014">
    <property type="protein sequence ID" value="MEJ8858142.1"/>
    <property type="molecule type" value="Genomic_DNA"/>
</dbReference>
<evidence type="ECO:0000256" key="2">
    <source>
        <dbReference type="ARBA" id="ARBA00012438"/>
    </source>
</evidence>
<evidence type="ECO:0000256" key="4">
    <source>
        <dbReference type="PROSITE-ProRule" id="PRU00169"/>
    </source>
</evidence>
<dbReference type="SUPFAM" id="SSF55874">
    <property type="entry name" value="ATPase domain of HSP90 chaperone/DNA topoisomerase II/histidine kinase"/>
    <property type="match status" value="1"/>
</dbReference>
<dbReference type="InterPro" id="IPR029016">
    <property type="entry name" value="GAF-like_dom_sf"/>
</dbReference>
<dbReference type="InterPro" id="IPR001789">
    <property type="entry name" value="Sig_transdc_resp-reg_receiver"/>
</dbReference>
<organism evidence="7 8">
    <name type="scientific">Variovorax robiniae</name>
    <dbReference type="NCBI Taxonomy" id="1836199"/>
    <lineage>
        <taxon>Bacteria</taxon>
        <taxon>Pseudomonadati</taxon>
        <taxon>Pseudomonadota</taxon>
        <taxon>Betaproteobacteria</taxon>
        <taxon>Burkholderiales</taxon>
        <taxon>Comamonadaceae</taxon>
        <taxon>Variovorax</taxon>
    </lineage>
</organism>
<reference evidence="7 8" key="1">
    <citation type="submission" date="2024-03" db="EMBL/GenBank/DDBJ databases">
        <title>Novel species of the genus Variovorax.</title>
        <authorList>
            <person name="Liu Q."/>
            <person name="Xin Y.-H."/>
        </authorList>
    </citation>
    <scope>NUCLEOTIDE SEQUENCE [LARGE SCALE GENOMIC DNA]</scope>
    <source>
        <strain evidence="7 8">KACC 18901</strain>
    </source>
</reference>
<dbReference type="PRINTS" id="PR00344">
    <property type="entry name" value="BCTRLSENSOR"/>
</dbReference>
<dbReference type="Gene3D" id="3.30.565.10">
    <property type="entry name" value="Histidine kinase-like ATPase, C-terminal domain"/>
    <property type="match status" value="1"/>
</dbReference>
<feature type="domain" description="Response regulatory" evidence="6">
    <location>
        <begin position="20"/>
        <end position="136"/>
    </location>
</feature>
<keyword evidence="8" id="KW-1185">Reference proteome</keyword>
<dbReference type="InterPro" id="IPR004358">
    <property type="entry name" value="Sig_transdc_His_kin-like_C"/>
</dbReference>
<protein>
    <recommendedName>
        <fullName evidence="2">histidine kinase</fullName>
        <ecNumber evidence="2">2.7.13.3</ecNumber>
    </recommendedName>
</protein>
<dbReference type="PROSITE" id="PS50109">
    <property type="entry name" value="HIS_KIN"/>
    <property type="match status" value="1"/>
</dbReference>